<accession>A0A0J6Y3Z6</accession>
<dbReference type="AlphaFoldDB" id="A0A0J6Y3Z6"/>
<gene>
    <name evidence="1" type="ORF">CIRG_01498</name>
</gene>
<organism evidence="1 2">
    <name type="scientific">Coccidioides immitis RMSCC 2394</name>
    <dbReference type="NCBI Taxonomy" id="404692"/>
    <lineage>
        <taxon>Eukaryota</taxon>
        <taxon>Fungi</taxon>
        <taxon>Dikarya</taxon>
        <taxon>Ascomycota</taxon>
        <taxon>Pezizomycotina</taxon>
        <taxon>Eurotiomycetes</taxon>
        <taxon>Eurotiomycetidae</taxon>
        <taxon>Onygenales</taxon>
        <taxon>Onygenaceae</taxon>
        <taxon>Coccidioides</taxon>
    </lineage>
</organism>
<dbReference type="EMBL" id="DS028093">
    <property type="protein sequence ID" value="KMP01358.1"/>
    <property type="molecule type" value="Genomic_DNA"/>
</dbReference>
<name>A0A0J6Y3Z6_COCIT</name>
<sequence>MYQQKGMSVSRSHYSARPLVRAGIDATAFREVTELFFVLIWMCSLQLRDHEPYTHLQPWLVARQYGITSVTPGPCRSRLGPSNSSSPLLVIGDHWLISL</sequence>
<proteinExistence type="predicted"/>
<reference evidence="2" key="1">
    <citation type="journal article" date="2010" name="Genome Res.">
        <title>Population genomic sequencing of Coccidioides fungi reveals recent hybridization and transposon control.</title>
        <authorList>
            <person name="Neafsey D.E."/>
            <person name="Barker B.M."/>
            <person name="Sharpton T.J."/>
            <person name="Stajich J.E."/>
            <person name="Park D.J."/>
            <person name="Whiston E."/>
            <person name="Hung C.-Y."/>
            <person name="McMahan C."/>
            <person name="White J."/>
            <person name="Sykes S."/>
            <person name="Heiman D."/>
            <person name="Young S."/>
            <person name="Zeng Q."/>
            <person name="Abouelleil A."/>
            <person name="Aftuck L."/>
            <person name="Bessette D."/>
            <person name="Brown A."/>
            <person name="FitzGerald M."/>
            <person name="Lui A."/>
            <person name="Macdonald J.P."/>
            <person name="Priest M."/>
            <person name="Orbach M.J."/>
            <person name="Galgiani J.N."/>
            <person name="Kirkland T.N."/>
            <person name="Cole G.T."/>
            <person name="Birren B.W."/>
            <person name="Henn M.R."/>
            <person name="Taylor J.W."/>
            <person name="Rounsley S.D."/>
        </authorList>
    </citation>
    <scope>NUCLEOTIDE SEQUENCE [LARGE SCALE GENOMIC DNA]</scope>
    <source>
        <strain evidence="2">RMSCC 2394</strain>
    </source>
</reference>
<protein>
    <submittedName>
        <fullName evidence="1">Uncharacterized protein</fullName>
    </submittedName>
</protein>
<evidence type="ECO:0000313" key="1">
    <source>
        <dbReference type="EMBL" id="KMP01358.1"/>
    </source>
</evidence>
<evidence type="ECO:0000313" key="2">
    <source>
        <dbReference type="Proteomes" id="UP000054565"/>
    </source>
</evidence>
<dbReference type="Proteomes" id="UP000054565">
    <property type="component" value="Unassembled WGS sequence"/>
</dbReference>